<feature type="compositionally biased region" description="Low complexity" evidence="3">
    <location>
        <begin position="454"/>
        <end position="467"/>
    </location>
</feature>
<dbReference type="InterPro" id="IPR058636">
    <property type="entry name" value="Beta-barrel_YknX"/>
</dbReference>
<evidence type="ECO:0000256" key="1">
    <source>
        <dbReference type="ARBA" id="ARBA00009477"/>
    </source>
</evidence>
<dbReference type="EMBL" id="LSZQ01000048">
    <property type="protein sequence ID" value="KXU35465.1"/>
    <property type="molecule type" value="Genomic_DNA"/>
</dbReference>
<dbReference type="Pfam" id="PF25876">
    <property type="entry name" value="HH_MFP_RND"/>
    <property type="match status" value="1"/>
</dbReference>
<evidence type="ECO:0000259" key="5">
    <source>
        <dbReference type="Pfam" id="PF25917"/>
    </source>
</evidence>
<feature type="domain" description="Multidrug resistance protein MdtA-like barrel-sandwich hybrid" evidence="5">
    <location>
        <begin position="65"/>
        <end position="203"/>
    </location>
</feature>
<comment type="caution">
    <text evidence="7">The sequence shown here is derived from an EMBL/GenBank/DDBJ whole genome shotgun (WGS) entry which is preliminary data.</text>
</comment>
<evidence type="ECO:0000256" key="3">
    <source>
        <dbReference type="SAM" id="MobiDB-lite"/>
    </source>
</evidence>
<reference evidence="8" key="1">
    <citation type="submission" date="2016-02" db="EMBL/GenBank/DDBJ databases">
        <authorList>
            <person name="Sanders J.G."/>
            <person name="Lin J.Y."/>
            <person name="Wertz J.T."/>
            <person name="Russell J.A."/>
            <person name="Moreau C.S."/>
            <person name="Powell S."/>
        </authorList>
    </citation>
    <scope>NUCLEOTIDE SEQUENCE [LARGE SCALE GENOMIC DNA]</scope>
    <source>
        <strain evidence="8">CAG34</strain>
    </source>
</reference>
<sequence>MARKKRSPLRKLLLLLVLVGLGLGFWMRNRSSAETNAVFTTTSVERGDMAQIVTATGQLEPVTSIQVGSQVSGLITEVLVDFNSPVKEGQLIARIDPATYEQRLRQVEADLASSQANHALVRLNTERTRELRERNLVSQQELDQAEANLKQAEANLLTREASVENARVDLDRCSIYAPVDGIVLDRQIEVGRTVAASLNAPVLFIIAADLTQMQINALISEADIGQIVQNQRVNFTVDAFPDRQFRGRIVQIRNSPTTSSNVVNYQTIIQVANDDLKLKPGMTANVSVIVAERQNTLRLANSALRVRIPEALLPPPEARGDAATATASSTDSRAQMQQLMRDAGFTPGSGPPSPEVRARMQKLAAERGITLPGPMGGGAGAAGGPGGFRRAARQSPEAVDAPVTRTVYKLGGTPQRPEVIPVTIKTGITDGIQTEVIEGLEEGDNLITSALITSGKSAKSSSASASGNPFAPQPARRR</sequence>
<evidence type="ECO:0000259" key="4">
    <source>
        <dbReference type="Pfam" id="PF25876"/>
    </source>
</evidence>
<feature type="coiled-coil region" evidence="2">
    <location>
        <begin position="128"/>
        <end position="162"/>
    </location>
</feature>
<dbReference type="Pfam" id="PF25917">
    <property type="entry name" value="BSH_RND"/>
    <property type="match status" value="1"/>
</dbReference>
<evidence type="ECO:0000256" key="2">
    <source>
        <dbReference type="SAM" id="Coils"/>
    </source>
</evidence>
<dbReference type="InterPro" id="IPR006143">
    <property type="entry name" value="RND_pump_MFP"/>
</dbReference>
<evidence type="ECO:0000259" key="6">
    <source>
        <dbReference type="Pfam" id="PF25990"/>
    </source>
</evidence>
<dbReference type="NCBIfam" id="TIGR01730">
    <property type="entry name" value="RND_mfp"/>
    <property type="match status" value="1"/>
</dbReference>
<feature type="domain" description="YknX-like beta-barrel" evidence="6">
    <location>
        <begin position="213"/>
        <end position="288"/>
    </location>
</feature>
<feature type="region of interest" description="Disordered" evidence="3">
    <location>
        <begin position="370"/>
        <end position="398"/>
    </location>
</feature>
<accession>A0A139SLN7</accession>
<feature type="region of interest" description="Disordered" evidence="3">
    <location>
        <begin position="454"/>
        <end position="478"/>
    </location>
</feature>
<evidence type="ECO:0000313" key="8">
    <source>
        <dbReference type="Proteomes" id="UP000070058"/>
    </source>
</evidence>
<dbReference type="Pfam" id="PF25990">
    <property type="entry name" value="Beta-barrel_YknX"/>
    <property type="match status" value="1"/>
</dbReference>
<dbReference type="SUPFAM" id="SSF111369">
    <property type="entry name" value="HlyD-like secretion proteins"/>
    <property type="match status" value="1"/>
</dbReference>
<dbReference type="GO" id="GO:1990281">
    <property type="term" value="C:efflux pump complex"/>
    <property type="evidence" value="ECO:0007669"/>
    <property type="project" value="TreeGrafter"/>
</dbReference>
<dbReference type="Gene3D" id="2.40.50.100">
    <property type="match status" value="1"/>
</dbReference>
<keyword evidence="8" id="KW-1185">Reference proteome</keyword>
<feature type="domain" description="Multidrug resistance protein MdtA-like alpha-helical hairpin" evidence="4">
    <location>
        <begin position="104"/>
        <end position="171"/>
    </location>
</feature>
<comment type="similarity">
    <text evidence="1">Belongs to the membrane fusion protein (MFP) (TC 8.A.1) family.</text>
</comment>
<gene>
    <name evidence="7" type="ORF">AXK11_06400</name>
</gene>
<dbReference type="GO" id="GO:0015562">
    <property type="term" value="F:efflux transmembrane transporter activity"/>
    <property type="evidence" value="ECO:0007669"/>
    <property type="project" value="TreeGrafter"/>
</dbReference>
<dbReference type="RefSeq" id="WP_068630407.1">
    <property type="nucleotide sequence ID" value="NZ_LSZQ01000048.1"/>
</dbReference>
<proteinExistence type="inferred from homology"/>
<dbReference type="Gene3D" id="2.40.420.20">
    <property type="match status" value="1"/>
</dbReference>
<organism evidence="7 8">
    <name type="scientific">Cephaloticoccus primus</name>
    <dbReference type="NCBI Taxonomy" id="1548207"/>
    <lineage>
        <taxon>Bacteria</taxon>
        <taxon>Pseudomonadati</taxon>
        <taxon>Verrucomicrobiota</taxon>
        <taxon>Opitutia</taxon>
        <taxon>Opitutales</taxon>
        <taxon>Opitutaceae</taxon>
        <taxon>Cephaloticoccus</taxon>
    </lineage>
</organism>
<feature type="compositionally biased region" description="Gly residues" evidence="3">
    <location>
        <begin position="374"/>
        <end position="387"/>
    </location>
</feature>
<keyword evidence="2" id="KW-0175">Coiled coil</keyword>
<dbReference type="AlphaFoldDB" id="A0A139SLN7"/>
<name>A0A139SLN7_9BACT</name>
<dbReference type="PANTHER" id="PTHR30469">
    <property type="entry name" value="MULTIDRUG RESISTANCE PROTEIN MDTA"/>
    <property type="match status" value="1"/>
</dbReference>
<protein>
    <submittedName>
        <fullName evidence="7">Uncharacterized protein</fullName>
    </submittedName>
</protein>
<dbReference type="PANTHER" id="PTHR30469:SF33">
    <property type="entry name" value="SLR1207 PROTEIN"/>
    <property type="match status" value="1"/>
</dbReference>
<dbReference type="InterPro" id="IPR058624">
    <property type="entry name" value="MdtA-like_HH"/>
</dbReference>
<evidence type="ECO:0000313" key="7">
    <source>
        <dbReference type="EMBL" id="KXU35465.1"/>
    </source>
</evidence>
<dbReference type="Gene3D" id="2.40.30.170">
    <property type="match status" value="1"/>
</dbReference>
<dbReference type="InterPro" id="IPR058625">
    <property type="entry name" value="MdtA-like_BSH"/>
</dbReference>
<dbReference type="Gene3D" id="1.10.287.470">
    <property type="entry name" value="Helix hairpin bin"/>
    <property type="match status" value="1"/>
</dbReference>
<dbReference type="STRING" id="1548207.AXK11_06400"/>
<dbReference type="OrthoDB" id="9809068at2"/>
<dbReference type="Proteomes" id="UP000070058">
    <property type="component" value="Unassembled WGS sequence"/>
</dbReference>